<name>A0A0B7HDR4_9FLAO</name>
<protein>
    <recommendedName>
        <fullName evidence="3">TolB-like 6-blade propeller-like</fullName>
    </recommendedName>
</protein>
<evidence type="ECO:0000313" key="1">
    <source>
        <dbReference type="EMBL" id="CEN36764.1"/>
    </source>
</evidence>
<evidence type="ECO:0000313" key="2">
    <source>
        <dbReference type="Proteomes" id="UP000038055"/>
    </source>
</evidence>
<proteinExistence type="predicted"/>
<organism evidence="1 2">
    <name type="scientific">Capnocytophaga cynodegmi</name>
    <dbReference type="NCBI Taxonomy" id="28189"/>
    <lineage>
        <taxon>Bacteria</taxon>
        <taxon>Pseudomonadati</taxon>
        <taxon>Bacteroidota</taxon>
        <taxon>Flavobacteriia</taxon>
        <taxon>Flavobacteriales</taxon>
        <taxon>Flavobacteriaceae</taxon>
        <taxon>Capnocytophaga</taxon>
    </lineage>
</organism>
<sequence>MAIVLLLFSCEDTKKVEITSVLKGEKISFECDLVGKVILDVQDSLLLMYHAKNDTLVGVYFLEDNRVSKPKKIIGKGSGPSDMIGTFYASSPNYLSFCDFYQNTKMLRLHKDSLRNYGGLESIKLSMEMGVFPTSYTNTYIWLSDDTFMYIGGDFNEENILTVVDIAKQRNFPCSMWFNDDYKGENIVKQGAYVINAHIYKHPSKPVYIYTCGNGQYLETFSLNSEYKVENRRVILKKKPVYENTPDGLNYKIKESDMYNPQGVKFVIPTEKYLYIMLNNPINNEKGEKTDYKGYSFFHNDIFQVFDWEGNHIKNIQLELPCYNMGWDAKNSILYTLTEEESYDVLMRYNLE</sequence>
<dbReference type="Pfam" id="PF15869">
    <property type="entry name" value="TolB_like"/>
    <property type="match status" value="1"/>
</dbReference>
<dbReference type="EMBL" id="CDOD01000027">
    <property type="protein sequence ID" value="CEN36764.1"/>
    <property type="molecule type" value="Genomic_DNA"/>
</dbReference>
<reference evidence="2" key="1">
    <citation type="submission" date="2015-01" db="EMBL/GenBank/DDBJ databases">
        <authorList>
            <person name="MANFREDI Pablo"/>
        </authorList>
    </citation>
    <scope>NUCLEOTIDE SEQUENCE [LARGE SCALE GENOMIC DNA]</scope>
    <source>
        <strain evidence="2">Ccyn2B</strain>
    </source>
</reference>
<dbReference type="AlphaFoldDB" id="A0A0B7HDR4"/>
<gene>
    <name evidence="1" type="ORF">CCYN2B_330020</name>
</gene>
<dbReference type="RefSeq" id="WP_041992714.1">
    <property type="nucleotide sequence ID" value="NZ_CDOD01000027.1"/>
</dbReference>
<keyword evidence="2" id="KW-1185">Reference proteome</keyword>
<evidence type="ECO:0008006" key="3">
    <source>
        <dbReference type="Google" id="ProtNLM"/>
    </source>
</evidence>
<accession>A0A0B7HDR4</accession>
<dbReference type="Proteomes" id="UP000038055">
    <property type="component" value="Unassembled WGS sequence"/>
</dbReference>